<accession>A0ABX2PU27</accession>
<keyword evidence="3 6" id="KW-0812">Transmembrane</keyword>
<protein>
    <submittedName>
        <fullName evidence="7">LysE family translocator</fullName>
    </submittedName>
</protein>
<evidence type="ECO:0000256" key="6">
    <source>
        <dbReference type="SAM" id="Phobius"/>
    </source>
</evidence>
<evidence type="ECO:0000256" key="3">
    <source>
        <dbReference type="ARBA" id="ARBA00022692"/>
    </source>
</evidence>
<evidence type="ECO:0000256" key="1">
    <source>
        <dbReference type="ARBA" id="ARBA00004651"/>
    </source>
</evidence>
<keyword evidence="5 6" id="KW-0472">Membrane</keyword>
<dbReference type="RefSeq" id="WP_176866746.1">
    <property type="nucleotide sequence ID" value="NZ_JABXWT010000013.1"/>
</dbReference>
<feature type="transmembrane region" description="Helical" evidence="6">
    <location>
        <begin position="40"/>
        <end position="66"/>
    </location>
</feature>
<keyword evidence="8" id="KW-1185">Reference proteome</keyword>
<sequence length="208" mass="21882">MIPADVVFLFLGVAIALAAVPGPDNIFVMTQSALYGRMSGLIVTLGLASGLIVHTTAAALGVAVIFQTSQTAFAALKYAGAAYLVYLAWKAFNAQDTKFDGAEIPRVASRKLFLRGLIMNIANPKVTIFMLAFLPQFVDPQNGPIIGQFYQLGALMFLATVGVFGAVAFAAGTLGSLLKGSPVVQIWLNRASGLIFVALAIKLATAER</sequence>
<comment type="subcellular location">
    <subcellularLocation>
        <location evidence="1">Cell membrane</location>
        <topology evidence="1">Multi-pass membrane protein</topology>
    </subcellularLocation>
</comment>
<gene>
    <name evidence="7" type="ORF">HW561_17955</name>
</gene>
<comment type="caution">
    <text evidence="7">The sequence shown here is derived from an EMBL/GenBank/DDBJ whole genome shotgun (WGS) entry which is preliminary data.</text>
</comment>
<evidence type="ECO:0000313" key="8">
    <source>
        <dbReference type="Proteomes" id="UP000630805"/>
    </source>
</evidence>
<dbReference type="PANTHER" id="PTHR30086">
    <property type="entry name" value="ARGININE EXPORTER PROTEIN ARGO"/>
    <property type="match status" value="1"/>
</dbReference>
<evidence type="ECO:0000256" key="4">
    <source>
        <dbReference type="ARBA" id="ARBA00022989"/>
    </source>
</evidence>
<evidence type="ECO:0000256" key="5">
    <source>
        <dbReference type="ARBA" id="ARBA00023136"/>
    </source>
</evidence>
<keyword evidence="2" id="KW-1003">Cell membrane</keyword>
<organism evidence="7 8">
    <name type="scientific">Ruegeria haliotis</name>
    <dbReference type="NCBI Taxonomy" id="2747601"/>
    <lineage>
        <taxon>Bacteria</taxon>
        <taxon>Pseudomonadati</taxon>
        <taxon>Pseudomonadota</taxon>
        <taxon>Alphaproteobacteria</taxon>
        <taxon>Rhodobacterales</taxon>
        <taxon>Roseobacteraceae</taxon>
        <taxon>Ruegeria</taxon>
    </lineage>
</organism>
<dbReference type="PIRSF" id="PIRSF006324">
    <property type="entry name" value="LeuE"/>
    <property type="match status" value="1"/>
</dbReference>
<dbReference type="PANTHER" id="PTHR30086:SF20">
    <property type="entry name" value="ARGININE EXPORTER PROTEIN ARGO-RELATED"/>
    <property type="match status" value="1"/>
</dbReference>
<dbReference type="InterPro" id="IPR001123">
    <property type="entry name" value="LeuE-type"/>
</dbReference>
<keyword evidence="4 6" id="KW-1133">Transmembrane helix</keyword>
<feature type="transmembrane region" description="Helical" evidence="6">
    <location>
        <begin position="6"/>
        <end position="28"/>
    </location>
</feature>
<evidence type="ECO:0000256" key="2">
    <source>
        <dbReference type="ARBA" id="ARBA00022475"/>
    </source>
</evidence>
<dbReference type="Pfam" id="PF01810">
    <property type="entry name" value="LysE"/>
    <property type="match status" value="1"/>
</dbReference>
<proteinExistence type="predicted"/>
<evidence type="ECO:0000313" key="7">
    <source>
        <dbReference type="EMBL" id="NVO57685.1"/>
    </source>
</evidence>
<feature type="transmembrane region" description="Helical" evidence="6">
    <location>
        <begin position="154"/>
        <end position="175"/>
    </location>
</feature>
<feature type="transmembrane region" description="Helical" evidence="6">
    <location>
        <begin position="112"/>
        <end position="134"/>
    </location>
</feature>
<dbReference type="EMBL" id="JABXWT010000013">
    <property type="protein sequence ID" value="NVO57685.1"/>
    <property type="molecule type" value="Genomic_DNA"/>
</dbReference>
<reference evidence="7 8" key="1">
    <citation type="submission" date="2020-06" db="EMBL/GenBank/DDBJ databases">
        <authorList>
            <person name="Cao W.R."/>
        </authorList>
    </citation>
    <scope>NUCLEOTIDE SEQUENCE [LARGE SCALE GENOMIC DNA]</scope>
    <source>
        <strain evidence="7 8">B1Z28</strain>
    </source>
</reference>
<dbReference type="Proteomes" id="UP000630805">
    <property type="component" value="Unassembled WGS sequence"/>
</dbReference>
<name>A0ABX2PU27_9RHOB</name>